<dbReference type="EMBL" id="CP002480">
    <property type="protein sequence ID" value="ADW67195.1"/>
    <property type="molecule type" value="Genomic_DNA"/>
</dbReference>
<evidence type="ECO:0000313" key="3">
    <source>
        <dbReference type="EMBL" id="ADW67195.1"/>
    </source>
</evidence>
<dbReference type="OrthoDB" id="9773293at2"/>
<dbReference type="RefSeq" id="WP_013578523.1">
    <property type="nucleotide sequence ID" value="NC_015064.1"/>
</dbReference>
<feature type="domain" description="AB hydrolase-1" evidence="2">
    <location>
        <begin position="27"/>
        <end position="129"/>
    </location>
</feature>
<dbReference type="PRINTS" id="PR00412">
    <property type="entry name" value="EPOXHYDRLASE"/>
</dbReference>
<accession>E8X503</accession>
<evidence type="ECO:0000313" key="4">
    <source>
        <dbReference type="Proteomes" id="UP000000343"/>
    </source>
</evidence>
<sequence length="313" mass="34584">MPFILRQLQTSDLLVAYLEDGASDGWPIVLTHGFPYDVHAFDDVVPLLIDRGARVIRPFVRGYGSTSFLSPSTMRSGQQAALGRDLIEILEAIGIEGAIVAGFDWGGLASCVAAALWPDKIGGLVSYAGYDIVDIKRQQNGFPLSLEKSIWYQHLFQTDRGRVALTESRKELAGMLWREWSPNWDFDETTLSMTAASFENPDFVDVVLHCYRFHFGLADSDPRLLPLEAVLASRPAITVPCVTLDGTDDPLKPGGTAHHAKMFVGRHEHRVIKAGHNIPKEDPSAFADAILTVRQWLAEGRIRLPYAAISRSS</sequence>
<dbReference type="eggNOG" id="COG0596">
    <property type="taxonomic scope" value="Bacteria"/>
</dbReference>
<dbReference type="InterPro" id="IPR029058">
    <property type="entry name" value="AB_hydrolase_fold"/>
</dbReference>
<name>E8X503_GRATM</name>
<dbReference type="Proteomes" id="UP000000343">
    <property type="component" value="Chromosome"/>
</dbReference>
<keyword evidence="1 3" id="KW-0378">Hydrolase</keyword>
<evidence type="ECO:0000259" key="2">
    <source>
        <dbReference type="Pfam" id="PF00561"/>
    </source>
</evidence>
<dbReference type="PANTHER" id="PTHR43329">
    <property type="entry name" value="EPOXIDE HYDROLASE"/>
    <property type="match status" value="1"/>
</dbReference>
<dbReference type="GO" id="GO:0016787">
    <property type="term" value="F:hydrolase activity"/>
    <property type="evidence" value="ECO:0007669"/>
    <property type="project" value="UniProtKB-KW"/>
</dbReference>
<keyword evidence="4" id="KW-1185">Reference proteome</keyword>
<dbReference type="KEGG" id="acm:AciX9_0117"/>
<dbReference type="STRING" id="1198114.AciX9_0117"/>
<evidence type="ECO:0000256" key="1">
    <source>
        <dbReference type="ARBA" id="ARBA00022801"/>
    </source>
</evidence>
<dbReference type="PaxDb" id="1198114-AciX9_0117"/>
<organism evidence="4">
    <name type="scientific">Granulicella tundricola (strain ATCC BAA-1859 / DSM 23138 / MP5ACTX9)</name>
    <dbReference type="NCBI Taxonomy" id="1198114"/>
    <lineage>
        <taxon>Bacteria</taxon>
        <taxon>Pseudomonadati</taxon>
        <taxon>Acidobacteriota</taxon>
        <taxon>Terriglobia</taxon>
        <taxon>Terriglobales</taxon>
        <taxon>Acidobacteriaceae</taxon>
        <taxon>Granulicella</taxon>
    </lineage>
</organism>
<dbReference type="AlphaFoldDB" id="E8X503"/>
<reference evidence="4" key="1">
    <citation type="submission" date="2011-01" db="EMBL/GenBank/DDBJ databases">
        <title>Complete sequence of chromosome of Acidobacterium sp. MP5ACTX9.</title>
        <authorList>
            <consortium name="US DOE Joint Genome Institute"/>
            <person name="Lucas S."/>
            <person name="Copeland A."/>
            <person name="Lapidus A."/>
            <person name="Cheng J.-F."/>
            <person name="Goodwin L."/>
            <person name="Pitluck S."/>
            <person name="Teshima H."/>
            <person name="Detter J.C."/>
            <person name="Han C."/>
            <person name="Tapia R."/>
            <person name="Land M."/>
            <person name="Hauser L."/>
            <person name="Kyrpides N."/>
            <person name="Ivanova N."/>
            <person name="Ovchinnikova G."/>
            <person name="Pagani I."/>
            <person name="Rawat S.R."/>
            <person name="Mannisto M."/>
            <person name="Haggblom M.M."/>
            <person name="Woyke T."/>
        </authorList>
    </citation>
    <scope>NUCLEOTIDE SEQUENCE [LARGE SCALE GENOMIC DNA]</scope>
    <source>
        <strain evidence="4">MP5ACTX9</strain>
    </source>
</reference>
<protein>
    <submittedName>
        <fullName evidence="3">Alpha/beta hydrolase fold protein</fullName>
    </submittedName>
</protein>
<dbReference type="HOGENOM" id="CLU_020336_16_1_0"/>
<dbReference type="Gene3D" id="3.40.50.1820">
    <property type="entry name" value="alpha/beta hydrolase"/>
    <property type="match status" value="1"/>
</dbReference>
<dbReference type="InterPro" id="IPR000073">
    <property type="entry name" value="AB_hydrolase_1"/>
</dbReference>
<gene>
    <name evidence="3" type="ordered locus">AciX9_0117</name>
</gene>
<dbReference type="InterPro" id="IPR000639">
    <property type="entry name" value="Epox_hydrolase-like"/>
</dbReference>
<dbReference type="Pfam" id="PF00561">
    <property type="entry name" value="Abhydrolase_1"/>
    <property type="match status" value="1"/>
</dbReference>
<dbReference type="SUPFAM" id="SSF53474">
    <property type="entry name" value="alpha/beta-Hydrolases"/>
    <property type="match status" value="1"/>
</dbReference>
<proteinExistence type="predicted"/>